<evidence type="ECO:0000256" key="6">
    <source>
        <dbReference type="ARBA" id="ARBA00022824"/>
    </source>
</evidence>
<protein>
    <recommendedName>
        <fullName evidence="15">UDP-glucuronosyltransferase</fullName>
    </recommendedName>
</protein>
<dbReference type="GO" id="GO:0008194">
    <property type="term" value="F:UDP-glycosyltransferase activity"/>
    <property type="evidence" value="ECO:0007669"/>
    <property type="project" value="InterPro"/>
</dbReference>
<dbReference type="SUPFAM" id="SSF53756">
    <property type="entry name" value="UDP-Glycosyltransferase/glycogen phosphorylase"/>
    <property type="match status" value="1"/>
</dbReference>
<evidence type="ECO:0000256" key="5">
    <source>
        <dbReference type="ARBA" id="ARBA00022692"/>
    </source>
</evidence>
<evidence type="ECO:0000256" key="11">
    <source>
        <dbReference type="SAM" id="Phobius"/>
    </source>
</evidence>
<evidence type="ECO:0000256" key="8">
    <source>
        <dbReference type="ARBA" id="ARBA00023136"/>
    </source>
</evidence>
<reference evidence="13" key="1">
    <citation type="submission" date="2021-12" db="EMBL/GenBank/DDBJ databases">
        <authorList>
            <person name="King R."/>
        </authorList>
    </citation>
    <scope>NUCLEOTIDE SEQUENCE</scope>
</reference>
<dbReference type="Pfam" id="PF00201">
    <property type="entry name" value="UDPGT"/>
    <property type="match status" value="1"/>
</dbReference>
<evidence type="ECO:0000256" key="9">
    <source>
        <dbReference type="ARBA" id="ARBA00023180"/>
    </source>
</evidence>
<feature type="signal peptide" evidence="12">
    <location>
        <begin position="1"/>
        <end position="17"/>
    </location>
</feature>
<dbReference type="GO" id="GO:0005783">
    <property type="term" value="C:endoplasmic reticulum"/>
    <property type="evidence" value="ECO:0007669"/>
    <property type="project" value="UniProtKB-SubCell"/>
</dbReference>
<keyword evidence="9" id="KW-0325">Glycoprotein</keyword>
<keyword evidence="14" id="KW-1185">Reference proteome</keyword>
<dbReference type="EMBL" id="OU963864">
    <property type="protein sequence ID" value="CAH0386290.1"/>
    <property type="molecule type" value="Genomic_DNA"/>
</dbReference>
<keyword evidence="6" id="KW-0256">Endoplasmic reticulum</keyword>
<dbReference type="InterPro" id="IPR050271">
    <property type="entry name" value="UDP-glycosyltransferase"/>
</dbReference>
<evidence type="ECO:0000256" key="10">
    <source>
        <dbReference type="ARBA" id="ARBA00046288"/>
    </source>
</evidence>
<keyword evidence="12" id="KW-0732">Signal</keyword>
<evidence type="ECO:0000256" key="1">
    <source>
        <dbReference type="ARBA" id="ARBA00004240"/>
    </source>
</evidence>
<evidence type="ECO:0000256" key="7">
    <source>
        <dbReference type="ARBA" id="ARBA00022989"/>
    </source>
</evidence>
<evidence type="ECO:0008006" key="15">
    <source>
        <dbReference type="Google" id="ProtNLM"/>
    </source>
</evidence>
<comment type="similarity">
    <text evidence="2">Belongs to the UDP-glycosyltransferase family.</text>
</comment>
<keyword evidence="7 11" id="KW-1133">Transmembrane helix</keyword>
<evidence type="ECO:0000256" key="3">
    <source>
        <dbReference type="ARBA" id="ARBA00022676"/>
    </source>
</evidence>
<dbReference type="Proteomes" id="UP001152759">
    <property type="component" value="Chromosome 3"/>
</dbReference>
<keyword evidence="3" id="KW-0328">Glycosyltransferase</keyword>
<feature type="transmembrane region" description="Helical" evidence="11">
    <location>
        <begin position="493"/>
        <end position="516"/>
    </location>
</feature>
<sequence length="530" mass="60776">MIRTSLLALLFLSACKAFSILVFYPCPGYSHQRGILALTERLVKDGHKLFVMSPNAVPGLDKHKNYTYVDFSFSYQYFTDDKKADDSEKVNVQKPVSKWKLPELWPAIADIARKQLMSEAFLQFNRRVKSEKIKFDLIIIETLYIPYACILAKEFSESAPIISMSSITTDFVAEDHLGSIMHLSFQPSRSYTNRMSLWQKLDNWVIHYYIVPELKKQMGIATRRYCKDVYGPEYESIVGGCEWQSKIGRSLITSNPIYFYPRLLGPNVIEVGPLHIKQPEKLPQNLQKWLDDAETGVIYFSLGSNVRSKSLPENVLANFLRCFRELQPQGYRVLWKWELDGEIGGQSNNILAQKWIPQESVLAHPKVKIFIMQGGLQSFQETVHYGIPMVGISWFGDQEVNVNKIVDAGIGVQLLPSDLDSYEKVKSAIETVLFDEKYSMNMKRFSAISHDFTARGMDQAVFWVEHVAKHGGASYLRPSTADATFFEYFCLDIISVICLFSFLFIHFLHILLKFIFSKVSRAFEIKVKSS</sequence>
<evidence type="ECO:0000256" key="4">
    <source>
        <dbReference type="ARBA" id="ARBA00022679"/>
    </source>
</evidence>
<feature type="chain" id="PRO_5040505714" description="UDP-glucuronosyltransferase" evidence="12">
    <location>
        <begin position="18"/>
        <end position="530"/>
    </location>
</feature>
<proteinExistence type="inferred from homology"/>
<keyword evidence="4" id="KW-0808">Transferase</keyword>
<dbReference type="Gene3D" id="3.40.50.2000">
    <property type="entry name" value="Glycogen Phosphorylase B"/>
    <property type="match status" value="1"/>
</dbReference>
<accession>A0A9P0A8B2</accession>
<gene>
    <name evidence="13" type="ORF">BEMITA_LOCUS5429</name>
</gene>
<evidence type="ECO:0000313" key="14">
    <source>
        <dbReference type="Proteomes" id="UP001152759"/>
    </source>
</evidence>
<dbReference type="CDD" id="cd03784">
    <property type="entry name" value="GT1_Gtf-like"/>
    <property type="match status" value="1"/>
</dbReference>
<keyword evidence="5 11" id="KW-0812">Transmembrane</keyword>
<dbReference type="AlphaFoldDB" id="A0A9P0A8B2"/>
<name>A0A9P0A8B2_BEMTA</name>
<evidence type="ECO:0000256" key="2">
    <source>
        <dbReference type="ARBA" id="ARBA00009995"/>
    </source>
</evidence>
<keyword evidence="8 11" id="KW-0472">Membrane</keyword>
<dbReference type="PROSITE" id="PS51257">
    <property type="entry name" value="PROKAR_LIPOPROTEIN"/>
    <property type="match status" value="1"/>
</dbReference>
<comment type="subcellular location">
    <subcellularLocation>
        <location evidence="10">Endomembrane system</location>
        <topology evidence="10">Single-pass type I membrane protein</topology>
    </subcellularLocation>
    <subcellularLocation>
        <location evidence="1">Endoplasmic reticulum</location>
    </subcellularLocation>
</comment>
<organism evidence="13 14">
    <name type="scientific">Bemisia tabaci</name>
    <name type="common">Sweetpotato whitefly</name>
    <name type="synonym">Aleurodes tabaci</name>
    <dbReference type="NCBI Taxonomy" id="7038"/>
    <lineage>
        <taxon>Eukaryota</taxon>
        <taxon>Metazoa</taxon>
        <taxon>Ecdysozoa</taxon>
        <taxon>Arthropoda</taxon>
        <taxon>Hexapoda</taxon>
        <taxon>Insecta</taxon>
        <taxon>Pterygota</taxon>
        <taxon>Neoptera</taxon>
        <taxon>Paraneoptera</taxon>
        <taxon>Hemiptera</taxon>
        <taxon>Sternorrhyncha</taxon>
        <taxon>Aleyrodoidea</taxon>
        <taxon>Aleyrodidae</taxon>
        <taxon>Aleyrodinae</taxon>
        <taxon>Bemisia</taxon>
    </lineage>
</organism>
<dbReference type="FunFam" id="3.40.50.2000:FF:000050">
    <property type="entry name" value="UDP-glucuronosyltransferase"/>
    <property type="match status" value="1"/>
</dbReference>
<evidence type="ECO:0000313" key="13">
    <source>
        <dbReference type="EMBL" id="CAH0386290.1"/>
    </source>
</evidence>
<dbReference type="PANTHER" id="PTHR48043">
    <property type="entry name" value="EG:EG0003.4 PROTEIN-RELATED"/>
    <property type="match status" value="1"/>
</dbReference>
<dbReference type="InterPro" id="IPR002213">
    <property type="entry name" value="UDP_glucos_trans"/>
</dbReference>
<evidence type="ECO:0000256" key="12">
    <source>
        <dbReference type="SAM" id="SignalP"/>
    </source>
</evidence>
<dbReference type="PANTHER" id="PTHR48043:SF159">
    <property type="entry name" value="EG:EG0003.4 PROTEIN-RELATED"/>
    <property type="match status" value="1"/>
</dbReference>